<evidence type="ECO:0000313" key="14">
    <source>
        <dbReference type="Proteomes" id="UP000051223"/>
    </source>
</evidence>
<dbReference type="InterPro" id="IPR001127">
    <property type="entry name" value="PTS_EIIA_1_perm"/>
</dbReference>
<dbReference type="EMBL" id="AZGI01000006">
    <property type="protein sequence ID" value="KRM40815.1"/>
    <property type="molecule type" value="Genomic_DNA"/>
</dbReference>
<keyword evidence="4" id="KW-0762">Sugar transport</keyword>
<feature type="transmembrane region" description="Helical" evidence="10">
    <location>
        <begin position="128"/>
        <end position="152"/>
    </location>
</feature>
<dbReference type="FunFam" id="2.70.70.10:FF:000001">
    <property type="entry name" value="PTS system glucose-specific IIA component"/>
    <property type="match status" value="1"/>
</dbReference>
<keyword evidence="14" id="KW-1185">Reference proteome</keyword>
<keyword evidence="8 10" id="KW-1133">Transmembrane helix</keyword>
<evidence type="ECO:0000256" key="4">
    <source>
        <dbReference type="ARBA" id="ARBA00022597"/>
    </source>
</evidence>
<evidence type="ECO:0000256" key="6">
    <source>
        <dbReference type="ARBA" id="ARBA00022683"/>
    </source>
</evidence>
<dbReference type="AlphaFoldDB" id="A0A0R1YF08"/>
<feature type="transmembrane region" description="Helical" evidence="10">
    <location>
        <begin position="224"/>
        <end position="246"/>
    </location>
</feature>
<protein>
    <submittedName>
        <fullName evidence="13">PTS system IIBC component</fullName>
    </submittedName>
</protein>
<dbReference type="STRING" id="1423754.FC39_GL000010"/>
<feature type="transmembrane region" description="Helical" evidence="10">
    <location>
        <begin position="86"/>
        <end position="108"/>
    </location>
</feature>
<gene>
    <name evidence="13" type="ORF">FC39_GL000010</name>
</gene>
<dbReference type="eggNOG" id="COG1264">
    <property type="taxonomic scope" value="Bacteria"/>
</dbReference>
<keyword evidence="6" id="KW-0598">Phosphotransferase system</keyword>
<keyword evidence="5" id="KW-0808">Transferase</keyword>
<evidence type="ECO:0000256" key="10">
    <source>
        <dbReference type="SAM" id="Phobius"/>
    </source>
</evidence>
<evidence type="ECO:0000256" key="1">
    <source>
        <dbReference type="ARBA" id="ARBA00004651"/>
    </source>
</evidence>
<name>A0A0R1YF08_9LACO</name>
<feature type="transmembrane region" description="Helical" evidence="10">
    <location>
        <begin position="164"/>
        <end position="187"/>
    </location>
</feature>
<dbReference type="PROSITE" id="PS51103">
    <property type="entry name" value="PTS_EIIC_TYPE_1"/>
    <property type="match status" value="1"/>
</dbReference>
<dbReference type="GO" id="GO:0090588">
    <property type="term" value="F:protein-phosphocysteine-N-acetylmuramate phosphotransferase system transporter activity"/>
    <property type="evidence" value="ECO:0007669"/>
    <property type="project" value="TreeGrafter"/>
</dbReference>
<dbReference type="PANTHER" id="PTHR30175">
    <property type="entry name" value="PHOSPHOTRANSFERASE SYSTEM TRANSPORT PROTEIN"/>
    <property type="match status" value="1"/>
</dbReference>
<sequence>MSKVNMVALKKINGVLGVVEADTLEIVLGPGVNTKVATIMNDEAGVKEGEIFPTNSYQASKSEVERKAAEVHAAHKASLKKTWWRVALQHISAIFVPLIPAFVGAGLISGVAGILRNMLTAKMLPESWSLNITVLAMISSALFSFLNIYVGINTAKEFGATPGLGGIIGGIVYLPGIVAPITIPNIFDGKPLAAGQGGIIGVLLGVWLLSYVEKFFHKHIADSVDIIFTPFLTILIMGLFTVFFIMPLAGWFSNSLVGAINWVLKVGGPVSGFILGLLFLPMVMLGLHQILTPIHLEMIQKIGFTPLLPILAMAGGGQVGAAIALWIKCRKNKQLVNMIKGALPVGILGVGEPLIYGVTLPLGRPFITACVGGGIGGAVVAMFGQVGSIAIGPSGAALIPLIANNMWWAYVLGLLAAYAGGFIATYFWGVPKEAMLPDDQASPAVAERREAEKEASNLDMKTSTVIQEIEAPVSGKIENLEKVDDEVFSQKMLGDGFAIIPSDGSIVAPLDGKIVSVMSTKHALTMMSAKGNLEILIHMGIDTVELKGEPFTITVKEGQEVKSGQQLGTMNINKIKEAGKDPVVMMTVTNTEVIQNMKLLKSGEVKAGESVFKVSSK</sequence>
<dbReference type="PROSITE" id="PS51093">
    <property type="entry name" value="PTS_EIIA_TYPE_1"/>
    <property type="match status" value="1"/>
</dbReference>
<feature type="transmembrane region" description="Helical" evidence="10">
    <location>
        <begin position="339"/>
        <end position="359"/>
    </location>
</feature>
<evidence type="ECO:0000259" key="12">
    <source>
        <dbReference type="PROSITE" id="PS51103"/>
    </source>
</evidence>
<evidence type="ECO:0000256" key="8">
    <source>
        <dbReference type="ARBA" id="ARBA00022989"/>
    </source>
</evidence>
<dbReference type="SUPFAM" id="SSF51261">
    <property type="entry name" value="Duplicated hybrid motif"/>
    <property type="match status" value="1"/>
</dbReference>
<dbReference type="PANTHER" id="PTHR30175:SF3">
    <property type="entry name" value="PTS SYSTEM N-ACETYLMURAMIC ACID-SPECIFIC EIIBC COMPONENT"/>
    <property type="match status" value="1"/>
</dbReference>
<evidence type="ECO:0000259" key="11">
    <source>
        <dbReference type="PROSITE" id="PS51093"/>
    </source>
</evidence>
<dbReference type="Gene3D" id="2.70.70.10">
    <property type="entry name" value="Glucose Permease (Domain IIA)"/>
    <property type="match status" value="1"/>
</dbReference>
<evidence type="ECO:0000313" key="13">
    <source>
        <dbReference type="EMBL" id="KRM40815.1"/>
    </source>
</evidence>
<dbReference type="InterPro" id="IPR003352">
    <property type="entry name" value="PTS_EIIC"/>
</dbReference>
<dbReference type="eggNOG" id="COG2190">
    <property type="taxonomic scope" value="Bacteria"/>
</dbReference>
<dbReference type="NCBIfam" id="TIGR00830">
    <property type="entry name" value="PTBA"/>
    <property type="match status" value="1"/>
</dbReference>
<dbReference type="GO" id="GO:0009401">
    <property type="term" value="P:phosphoenolpyruvate-dependent sugar phosphotransferase system"/>
    <property type="evidence" value="ECO:0007669"/>
    <property type="project" value="UniProtKB-KW"/>
</dbReference>
<evidence type="ECO:0000256" key="5">
    <source>
        <dbReference type="ARBA" id="ARBA00022679"/>
    </source>
</evidence>
<proteinExistence type="predicted"/>
<accession>A0A0R1YF08</accession>
<dbReference type="InterPro" id="IPR050558">
    <property type="entry name" value="PTS_Sugar-Specific_Components"/>
</dbReference>
<dbReference type="Pfam" id="PF02378">
    <property type="entry name" value="PTS_EIIC"/>
    <property type="match status" value="1"/>
</dbReference>
<feature type="transmembrane region" description="Helical" evidence="10">
    <location>
        <begin position="407"/>
        <end position="428"/>
    </location>
</feature>
<feature type="domain" description="PTS EIIC type-1" evidence="12">
    <location>
        <begin position="89"/>
        <end position="447"/>
    </location>
</feature>
<evidence type="ECO:0000256" key="9">
    <source>
        <dbReference type="ARBA" id="ARBA00023136"/>
    </source>
</evidence>
<feature type="transmembrane region" description="Helical" evidence="10">
    <location>
        <begin position="193"/>
        <end position="212"/>
    </location>
</feature>
<dbReference type="InterPro" id="IPR013013">
    <property type="entry name" value="PTS_EIIC_1"/>
</dbReference>
<reference evidence="13 14" key="1">
    <citation type="journal article" date="2015" name="Genome Announc.">
        <title>Expanding the biotechnology potential of lactobacilli through comparative genomics of 213 strains and associated genera.</title>
        <authorList>
            <person name="Sun Z."/>
            <person name="Harris H.M."/>
            <person name="McCann A."/>
            <person name="Guo C."/>
            <person name="Argimon S."/>
            <person name="Zhang W."/>
            <person name="Yang X."/>
            <person name="Jeffery I.B."/>
            <person name="Cooney J.C."/>
            <person name="Kagawa T.F."/>
            <person name="Liu W."/>
            <person name="Song Y."/>
            <person name="Salvetti E."/>
            <person name="Wrobel A."/>
            <person name="Rasinkangas P."/>
            <person name="Parkhill J."/>
            <person name="Rea M.C."/>
            <person name="O'Sullivan O."/>
            <person name="Ritari J."/>
            <person name="Douillard F.P."/>
            <person name="Paul Ross R."/>
            <person name="Yang R."/>
            <person name="Briner A.E."/>
            <person name="Felis G.E."/>
            <person name="de Vos W.M."/>
            <person name="Barrangou R."/>
            <person name="Klaenhammer T.R."/>
            <person name="Caufield P.W."/>
            <person name="Cui Y."/>
            <person name="Zhang H."/>
            <person name="O'Toole P.W."/>
        </authorList>
    </citation>
    <scope>NUCLEOTIDE SEQUENCE [LARGE SCALE GENOMIC DNA]</scope>
    <source>
        <strain evidence="13 14">DSM 5661</strain>
    </source>
</reference>
<evidence type="ECO:0000256" key="2">
    <source>
        <dbReference type="ARBA" id="ARBA00022448"/>
    </source>
</evidence>
<comment type="caution">
    <text evidence="13">The sequence shown here is derived from an EMBL/GenBank/DDBJ whole genome shotgun (WGS) entry which is preliminary data.</text>
</comment>
<evidence type="ECO:0000256" key="7">
    <source>
        <dbReference type="ARBA" id="ARBA00022692"/>
    </source>
</evidence>
<feature type="transmembrane region" description="Helical" evidence="10">
    <location>
        <begin position="307"/>
        <end position="327"/>
    </location>
</feature>
<feature type="transmembrane region" description="Helical" evidence="10">
    <location>
        <begin position="266"/>
        <end position="287"/>
    </location>
</feature>
<dbReference type="GO" id="GO:0008982">
    <property type="term" value="F:protein-N(PI)-phosphohistidine-sugar phosphotransferase activity"/>
    <property type="evidence" value="ECO:0007669"/>
    <property type="project" value="InterPro"/>
</dbReference>
<dbReference type="PATRIC" id="fig|1423754.3.peg.10"/>
<keyword evidence="7 10" id="KW-0812">Transmembrane</keyword>
<feature type="domain" description="PTS EIIA type-1" evidence="11">
    <location>
        <begin position="485"/>
        <end position="590"/>
    </location>
</feature>
<keyword evidence="9 10" id="KW-0472">Membrane</keyword>
<keyword evidence="2" id="KW-0813">Transport</keyword>
<dbReference type="InterPro" id="IPR011055">
    <property type="entry name" value="Dup_hybrid_motif"/>
</dbReference>
<organism evidence="13 14">
    <name type="scientific">Lactobacillus hamsteri DSM 5661 = JCM 6256</name>
    <dbReference type="NCBI Taxonomy" id="1423754"/>
    <lineage>
        <taxon>Bacteria</taxon>
        <taxon>Bacillati</taxon>
        <taxon>Bacillota</taxon>
        <taxon>Bacilli</taxon>
        <taxon>Lactobacillales</taxon>
        <taxon>Lactobacillaceae</taxon>
        <taxon>Lactobacillus</taxon>
    </lineage>
</organism>
<dbReference type="eggNOG" id="COG1263">
    <property type="taxonomic scope" value="Bacteria"/>
</dbReference>
<keyword evidence="3" id="KW-1003">Cell membrane</keyword>
<comment type="subcellular location">
    <subcellularLocation>
        <location evidence="1">Cell membrane</location>
        <topology evidence="1">Multi-pass membrane protein</topology>
    </subcellularLocation>
</comment>
<dbReference type="GO" id="GO:0005886">
    <property type="term" value="C:plasma membrane"/>
    <property type="evidence" value="ECO:0007669"/>
    <property type="project" value="UniProtKB-SubCell"/>
</dbReference>
<evidence type="ECO:0000256" key="3">
    <source>
        <dbReference type="ARBA" id="ARBA00022475"/>
    </source>
</evidence>
<dbReference type="Pfam" id="PF00358">
    <property type="entry name" value="PTS_EIIA_1"/>
    <property type="match status" value="1"/>
</dbReference>
<dbReference type="Proteomes" id="UP000051223">
    <property type="component" value="Unassembled WGS sequence"/>
</dbReference>